<dbReference type="SUPFAM" id="SSF56300">
    <property type="entry name" value="Metallo-dependent phosphatases"/>
    <property type="match status" value="1"/>
</dbReference>
<evidence type="ECO:0000313" key="1">
    <source>
        <dbReference type="EMBL" id="QNO57547.1"/>
    </source>
</evidence>
<accession>A0A7G9ZBB3</accession>
<name>A0A7G9ZBB3_9EURY</name>
<proteinExistence type="predicted"/>
<protein>
    <recommendedName>
        <fullName evidence="2">Calcineurin-like phosphoesterase domain-containing protein</fullName>
    </recommendedName>
</protein>
<reference evidence="1" key="1">
    <citation type="submission" date="2020-06" db="EMBL/GenBank/DDBJ databases">
        <title>Unique genomic features of the anaerobic methanotrophic archaea.</title>
        <authorList>
            <person name="Chadwick G.L."/>
            <person name="Skennerton C.T."/>
            <person name="Laso-Perez R."/>
            <person name="Leu A.O."/>
            <person name="Speth D.R."/>
            <person name="Yu H."/>
            <person name="Morgan-Lang C."/>
            <person name="Hatzenpichler R."/>
            <person name="Goudeau D."/>
            <person name="Malmstrom R."/>
            <person name="Brazelton W.J."/>
            <person name="Woyke T."/>
            <person name="Hallam S.J."/>
            <person name="Tyson G.W."/>
            <person name="Wegener G."/>
            <person name="Boetius A."/>
            <person name="Orphan V."/>
        </authorList>
    </citation>
    <scope>NUCLEOTIDE SEQUENCE</scope>
</reference>
<organism evidence="1">
    <name type="scientific">Candidatus Methanophaga sp. ANME-1 ERB7</name>
    <dbReference type="NCBI Taxonomy" id="2759913"/>
    <lineage>
        <taxon>Archaea</taxon>
        <taxon>Methanobacteriati</taxon>
        <taxon>Methanobacteriota</taxon>
        <taxon>Stenosarchaea group</taxon>
        <taxon>Methanomicrobia</taxon>
        <taxon>Candidatus Methanophagales</taxon>
        <taxon>Candidatus Methanophagaceae</taxon>
        <taxon>Candidatus Methanophaga</taxon>
    </lineage>
</organism>
<sequence length="84" mass="9502">MTDVHIGYYDIKELTDDPSICKLIKVVDPKSMVESVVKFTDTLQDIKTHKPDFILDTGDLVESNNLDFFNAYAEIHLSGNNTHS</sequence>
<dbReference type="EMBL" id="MT631691">
    <property type="protein sequence ID" value="QNO57547.1"/>
    <property type="molecule type" value="Genomic_DNA"/>
</dbReference>
<evidence type="ECO:0008006" key="2">
    <source>
        <dbReference type="Google" id="ProtNLM"/>
    </source>
</evidence>
<gene>
    <name evidence="1" type="ORF">PKDJNKLE_00033</name>
</gene>
<dbReference type="InterPro" id="IPR029052">
    <property type="entry name" value="Metallo-depent_PP-like"/>
</dbReference>
<dbReference type="AlphaFoldDB" id="A0A7G9ZBB3"/>